<proteinExistence type="predicted"/>
<evidence type="ECO:0000313" key="1">
    <source>
        <dbReference type="EMBL" id="VAX25956.1"/>
    </source>
</evidence>
<organism evidence="1">
    <name type="scientific">hydrothermal vent metagenome</name>
    <dbReference type="NCBI Taxonomy" id="652676"/>
    <lineage>
        <taxon>unclassified sequences</taxon>
        <taxon>metagenomes</taxon>
        <taxon>ecological metagenomes</taxon>
    </lineage>
</organism>
<protein>
    <submittedName>
        <fullName evidence="1">Uncharacterized protein</fullName>
    </submittedName>
</protein>
<dbReference type="EMBL" id="UOGA01000319">
    <property type="protein sequence ID" value="VAX25956.1"/>
    <property type="molecule type" value="Genomic_DNA"/>
</dbReference>
<accession>A0A3B1C620</accession>
<gene>
    <name evidence="1" type="ORF">MNBD_NITROSPINAE04-1436</name>
</gene>
<dbReference type="AlphaFoldDB" id="A0A3B1C620"/>
<sequence>MRIIFFLILTLALSHIEAWPGEQEFITVPVDATVKVTEENYFAAMQKAVATAFGLAVYRAAASIIPPDDLEQNEEMIQERLVSKGEDFVSSYKFLDEITDHASGELSIQLQVTLFLNPIRKVLINGGAQVRKRDLPKLAIIIKEQNADFMPDSNFMLLSSLTEEILVRNFRQRGFLVADRNDARKAGLDKIVLQAINGDSDATAEVGRALEADLIILGETDVNVTPAEEGERVDVTISVTLRKMPDGTAIVNKMEMGGGVYKKVLSGSVETIQSATRILARDLAIAVMAKWSDLKEGFNG</sequence>
<reference evidence="1" key="1">
    <citation type="submission" date="2018-06" db="EMBL/GenBank/DDBJ databases">
        <authorList>
            <person name="Zhirakovskaya E."/>
        </authorList>
    </citation>
    <scope>NUCLEOTIDE SEQUENCE</scope>
</reference>
<name>A0A3B1C620_9ZZZZ</name>